<dbReference type="Proteomes" id="UP000320475">
    <property type="component" value="Unassembled WGS sequence"/>
</dbReference>
<organism evidence="2 5">
    <name type="scientific">Synchytrium endobioticum</name>
    <dbReference type="NCBI Taxonomy" id="286115"/>
    <lineage>
        <taxon>Eukaryota</taxon>
        <taxon>Fungi</taxon>
        <taxon>Fungi incertae sedis</taxon>
        <taxon>Chytridiomycota</taxon>
        <taxon>Chytridiomycota incertae sedis</taxon>
        <taxon>Chytridiomycetes</taxon>
        <taxon>Synchytriales</taxon>
        <taxon>Synchytriaceae</taxon>
        <taxon>Synchytrium</taxon>
    </lineage>
</organism>
<evidence type="ECO:0000313" key="5">
    <source>
        <dbReference type="Proteomes" id="UP000320475"/>
    </source>
</evidence>
<feature type="compositionally biased region" description="Gly residues" evidence="1">
    <location>
        <begin position="218"/>
        <end position="246"/>
    </location>
</feature>
<evidence type="ECO:0000313" key="2">
    <source>
        <dbReference type="EMBL" id="TPX46078.1"/>
    </source>
</evidence>
<name>A0A507D494_9FUNG</name>
<dbReference type="PANTHER" id="PTHR31649:SF1">
    <property type="entry name" value="FARNESOIC ACID O-METHYL TRANSFERASE DOMAIN-CONTAINING PROTEIN"/>
    <property type="match status" value="1"/>
</dbReference>
<feature type="compositionally biased region" description="Gly residues" evidence="1">
    <location>
        <begin position="195"/>
        <end position="204"/>
    </location>
</feature>
<protein>
    <submittedName>
        <fullName evidence="2">Uncharacterized protein</fullName>
    </submittedName>
</protein>
<dbReference type="EMBL" id="QEAN01000025">
    <property type="protein sequence ID" value="TPX52974.1"/>
    <property type="molecule type" value="Genomic_DNA"/>
</dbReference>
<dbReference type="InterPro" id="IPR006616">
    <property type="entry name" value="DM9_repeat"/>
</dbReference>
<accession>A0A507D494</accession>
<dbReference type="OrthoDB" id="2148895at2759"/>
<dbReference type="SMART" id="SM00696">
    <property type="entry name" value="DM9"/>
    <property type="match status" value="1"/>
</dbReference>
<feature type="region of interest" description="Disordered" evidence="1">
    <location>
        <begin position="273"/>
        <end position="331"/>
    </location>
</feature>
<dbReference type="AlphaFoldDB" id="A0A507D494"/>
<feature type="compositionally biased region" description="Basic residues" evidence="1">
    <location>
        <begin position="302"/>
        <end position="317"/>
    </location>
</feature>
<feature type="region of interest" description="Disordered" evidence="1">
    <location>
        <begin position="195"/>
        <end position="251"/>
    </location>
</feature>
<dbReference type="Pfam" id="PF11901">
    <property type="entry name" value="DM9"/>
    <property type="match status" value="1"/>
</dbReference>
<keyword evidence="4" id="KW-1185">Reference proteome</keyword>
<evidence type="ECO:0000313" key="3">
    <source>
        <dbReference type="EMBL" id="TPX52974.1"/>
    </source>
</evidence>
<reference evidence="4 5" key="1">
    <citation type="journal article" date="2019" name="Sci. Rep.">
        <title>Comparative genomics of chytrid fungi reveal insights into the obligate biotrophic and pathogenic lifestyle of Synchytrium endobioticum.</title>
        <authorList>
            <person name="van de Vossenberg B.T.L.H."/>
            <person name="Warris S."/>
            <person name="Nguyen H.D.T."/>
            <person name="van Gent-Pelzer M.P.E."/>
            <person name="Joly D.L."/>
            <person name="van de Geest H.C."/>
            <person name="Bonants P.J.M."/>
            <person name="Smith D.S."/>
            <person name="Levesque C.A."/>
            <person name="van der Lee T.A.J."/>
        </authorList>
    </citation>
    <scope>NUCLEOTIDE SEQUENCE [LARGE SCALE GENOMIC DNA]</scope>
    <source>
        <strain evidence="2 5">LEV6574</strain>
        <strain evidence="3 4">MB42</strain>
    </source>
</reference>
<comment type="caution">
    <text evidence="2">The sequence shown here is derived from an EMBL/GenBank/DDBJ whole genome shotgun (WGS) entry which is preliminary data.</text>
</comment>
<dbReference type="Proteomes" id="UP000317494">
    <property type="component" value="Unassembled WGS sequence"/>
</dbReference>
<gene>
    <name evidence="2" type="ORF">SeLEV6574_g03427</name>
    <name evidence="3" type="ORF">SeMB42_g01081</name>
</gene>
<evidence type="ECO:0000313" key="4">
    <source>
        <dbReference type="Proteomes" id="UP000317494"/>
    </source>
</evidence>
<proteinExistence type="predicted"/>
<sequence length="331" mass="34525">MLQGSGRSTPGFETFQHYQPKWVPTSGNNIPGNAFPGGKDADGQVLYVARAFINGSVQPGKAGREMNPPGAHIPWDGREHTSPDFDVMILPSDVERYYRWIPATEGVTSLMSMKKEGRVLPVVAGYEPDGRELYVAQCFHDDSQGRSLHPGKFGAHTPAGLYAYGGKEKHSNSFNVLVFDTTMLPGGGMGAGGPGYVGAGGGGPQAPTSGPTSFANQGPGGGGYRPPGSTGQGGYNPGQAGTGGSNFSGSSFSAPIPGGGYMTAHAGHGVPGGSAVSYTPGPPPQSSGPYNPREAYAPYGEHHHHEHHGHHHKHHHNRDSSDSSDDCCSRK</sequence>
<evidence type="ECO:0000256" key="1">
    <source>
        <dbReference type="SAM" id="MobiDB-lite"/>
    </source>
</evidence>
<dbReference type="VEuPathDB" id="FungiDB:SeMB42_g01081"/>
<dbReference type="EMBL" id="QEAM01000115">
    <property type="protein sequence ID" value="TPX46078.1"/>
    <property type="molecule type" value="Genomic_DNA"/>
</dbReference>
<dbReference type="PANTHER" id="PTHR31649">
    <property type="entry name" value="AGAP009604-PA"/>
    <property type="match status" value="1"/>
</dbReference>